<protein>
    <submittedName>
        <fullName evidence="2">Universal stress protein A family protein C25B2.10</fullName>
    </submittedName>
</protein>
<dbReference type="EMBL" id="CP033150">
    <property type="protein sequence ID" value="AYO42818.1"/>
    <property type="molecule type" value="Genomic_DNA"/>
</dbReference>
<dbReference type="SUPFAM" id="SSF52402">
    <property type="entry name" value="Adenine nucleotide alpha hydrolases-like"/>
    <property type="match status" value="1"/>
</dbReference>
<evidence type="ECO:0000259" key="1">
    <source>
        <dbReference type="Pfam" id="PF00582"/>
    </source>
</evidence>
<keyword evidence="3" id="KW-1185">Reference proteome</keyword>
<evidence type="ECO:0000313" key="3">
    <source>
        <dbReference type="Proteomes" id="UP000269793"/>
    </source>
</evidence>
<organism evidence="2 3">
    <name type="scientific">Malassezia restricta (strain ATCC 96810 / NBRC 103918 / CBS 7877)</name>
    <name type="common">Seborrheic dermatitis infection agent</name>
    <dbReference type="NCBI Taxonomy" id="425264"/>
    <lineage>
        <taxon>Eukaryota</taxon>
        <taxon>Fungi</taxon>
        <taxon>Dikarya</taxon>
        <taxon>Basidiomycota</taxon>
        <taxon>Ustilaginomycotina</taxon>
        <taxon>Malasseziomycetes</taxon>
        <taxon>Malasseziales</taxon>
        <taxon>Malasseziaceae</taxon>
        <taxon>Malassezia</taxon>
    </lineage>
</organism>
<dbReference type="InterPro" id="IPR014729">
    <property type="entry name" value="Rossmann-like_a/b/a_fold"/>
</dbReference>
<dbReference type="Pfam" id="PF00582">
    <property type="entry name" value="Usp"/>
    <property type="match status" value="1"/>
</dbReference>
<dbReference type="AlphaFoldDB" id="A0A3G2S6N7"/>
<dbReference type="CDD" id="cd23659">
    <property type="entry name" value="USP_At3g01520-like"/>
    <property type="match status" value="1"/>
</dbReference>
<evidence type="ECO:0000313" key="2">
    <source>
        <dbReference type="EMBL" id="AYO42818.1"/>
    </source>
</evidence>
<reference evidence="2 3" key="1">
    <citation type="submission" date="2018-10" db="EMBL/GenBank/DDBJ databases">
        <title>Complete genome sequence of Malassezia restricta CBS 7877.</title>
        <authorList>
            <person name="Morand S.C."/>
            <person name="Bertignac M."/>
            <person name="Iltis A."/>
            <person name="Kolder I."/>
            <person name="Pirovano W."/>
            <person name="Jourdain R."/>
            <person name="Clavaud C."/>
        </authorList>
    </citation>
    <scope>NUCLEOTIDE SEQUENCE [LARGE SCALE GENOMIC DNA]</scope>
    <source>
        <strain evidence="2 3">CBS 7877</strain>
    </source>
</reference>
<gene>
    <name evidence="2" type="ORF">DNF11_1868</name>
</gene>
<dbReference type="OrthoDB" id="843225at2759"/>
<dbReference type="STRING" id="425264.A0A3G2S6N7"/>
<dbReference type="InterPro" id="IPR006016">
    <property type="entry name" value="UspA"/>
</dbReference>
<dbReference type="VEuPathDB" id="FungiDB:DNF11_1868"/>
<name>A0A3G2S6N7_MALR7</name>
<dbReference type="PANTHER" id="PTHR47815">
    <property type="entry name" value="UNIVERSAL STRESS PROTEIN A FAMILY PROTEIN C25B2.10"/>
    <property type="match status" value="1"/>
</dbReference>
<proteinExistence type="predicted"/>
<accession>A0A3G2S6N7</accession>
<dbReference type="PANTHER" id="PTHR47815:SF1">
    <property type="entry name" value="UNIVERSAL STRESS PROTEIN A FAMILY PROTEIN C25B2.10"/>
    <property type="match status" value="1"/>
</dbReference>
<sequence>MLLPSATEQARHLRRQRMSLFSRNTSLKDDVWKGYERIVGFDTMPDAEDTASRSSSYTLQVKAKGYTRTKHTRTFMCAVDATESSERALEWMMEHLVDDGDELIAARVMSLDQDHISQGAIRDGAHSLLSSIVHLNKATHDERKISITVEFVRGSIKPTILELVSMYRPESLTIGTRGKQVSALEKMLGTTPLGNLSKFLIWKSPVPVIIVRPEDRIQKHLFKRLADPRRHEYAALMKKDSILPISRAPEAHTA</sequence>
<dbReference type="Gene3D" id="3.40.50.620">
    <property type="entry name" value="HUPs"/>
    <property type="match status" value="1"/>
</dbReference>
<feature type="domain" description="UspA" evidence="1">
    <location>
        <begin position="73"/>
        <end position="212"/>
    </location>
</feature>
<dbReference type="Proteomes" id="UP000269793">
    <property type="component" value="Chromosome III"/>
</dbReference>